<evidence type="ECO:0000256" key="1">
    <source>
        <dbReference type="SAM" id="Phobius"/>
    </source>
</evidence>
<organism evidence="2 3">
    <name type="scientific">Bradyrhizobium retamae</name>
    <dbReference type="NCBI Taxonomy" id="1300035"/>
    <lineage>
        <taxon>Bacteria</taxon>
        <taxon>Pseudomonadati</taxon>
        <taxon>Pseudomonadota</taxon>
        <taxon>Alphaproteobacteria</taxon>
        <taxon>Hyphomicrobiales</taxon>
        <taxon>Nitrobacteraceae</taxon>
        <taxon>Bradyrhizobium</taxon>
    </lineage>
</organism>
<accession>A0A0R3MEP2</accession>
<name>A0A0R3MEP2_9BRAD</name>
<evidence type="ECO:0000313" key="3">
    <source>
        <dbReference type="Proteomes" id="UP000052023"/>
    </source>
</evidence>
<keyword evidence="3" id="KW-1185">Reference proteome</keyword>
<gene>
    <name evidence="2" type="ORF">CQ13_34825</name>
</gene>
<evidence type="ECO:0000313" key="2">
    <source>
        <dbReference type="EMBL" id="KRR18497.1"/>
    </source>
</evidence>
<sequence length="143" mass="15913">MVTALLDQGTVESVRTIFDVRRLPDQAQSRPSWAAQSETADLASWVPSVCDVDSIILAYPDALGLTFGRLERRLLAAGARNVVVLTGRRRLFPLSPRTMRSFRWRRLLASTRIAELMLAIAILPVAAALAGYDWLKADTRPHQ</sequence>
<dbReference type="Proteomes" id="UP000052023">
    <property type="component" value="Unassembled WGS sequence"/>
</dbReference>
<keyword evidence="1" id="KW-0812">Transmembrane</keyword>
<protein>
    <submittedName>
        <fullName evidence="2">Uncharacterized protein</fullName>
    </submittedName>
</protein>
<keyword evidence="1" id="KW-1133">Transmembrane helix</keyword>
<dbReference type="EMBL" id="LLYA01000194">
    <property type="protein sequence ID" value="KRR18497.1"/>
    <property type="molecule type" value="Genomic_DNA"/>
</dbReference>
<dbReference type="AlphaFoldDB" id="A0A0R3MEP2"/>
<proteinExistence type="predicted"/>
<comment type="caution">
    <text evidence="2">The sequence shown here is derived from an EMBL/GenBank/DDBJ whole genome shotgun (WGS) entry which is preliminary data.</text>
</comment>
<feature type="transmembrane region" description="Helical" evidence="1">
    <location>
        <begin position="113"/>
        <end position="132"/>
    </location>
</feature>
<keyword evidence="1" id="KW-0472">Membrane</keyword>
<reference evidence="2 3" key="1">
    <citation type="submission" date="2014-03" db="EMBL/GenBank/DDBJ databases">
        <title>Bradyrhizobium valentinum sp. nov., isolated from effective nodules of Lupinus mariae-josephae, a lupine endemic of basic-lime soils in Eastern Spain.</title>
        <authorList>
            <person name="Duran D."/>
            <person name="Rey L."/>
            <person name="Navarro A."/>
            <person name="Busquets A."/>
            <person name="Imperial J."/>
            <person name="Ruiz-Argueso T."/>
        </authorList>
    </citation>
    <scope>NUCLEOTIDE SEQUENCE [LARGE SCALE GENOMIC DNA]</scope>
    <source>
        <strain evidence="2 3">Ro19</strain>
    </source>
</reference>